<sequence length="84" mass="9902">MNLDDRITLSVSFLNYIYDETKIILNKRCELQIKKEKSLKINKKKKLNAQNNGFKHSENNRNMSLQIVRIKAEGFPFAPWGYLV</sequence>
<reference evidence="1 2" key="1">
    <citation type="submission" date="2015-10" db="EMBL/GenBank/DDBJ databases">
        <title>Genome analyses suggest a sexual origin of heterokaryosis in a supposedly ancient asexual fungus.</title>
        <authorList>
            <person name="Ropars J."/>
            <person name="Sedzielewska K."/>
            <person name="Noel J."/>
            <person name="Charron P."/>
            <person name="Farinelli L."/>
            <person name="Marton T."/>
            <person name="Kruger M."/>
            <person name="Pelin A."/>
            <person name="Brachmann A."/>
            <person name="Corradi N."/>
        </authorList>
    </citation>
    <scope>NUCLEOTIDE SEQUENCE [LARGE SCALE GENOMIC DNA]</scope>
    <source>
        <strain evidence="1 2">A4</strain>
    </source>
</reference>
<dbReference type="EMBL" id="LLXI01000620">
    <property type="protein sequence ID" value="PKY48233.1"/>
    <property type="molecule type" value="Genomic_DNA"/>
</dbReference>
<proteinExistence type="predicted"/>
<keyword evidence="2" id="KW-1185">Reference proteome</keyword>
<gene>
    <name evidence="1" type="ORF">RhiirA4_463776</name>
</gene>
<evidence type="ECO:0000313" key="1">
    <source>
        <dbReference type="EMBL" id="PKY48233.1"/>
    </source>
</evidence>
<organism evidence="1 2">
    <name type="scientific">Rhizophagus irregularis</name>
    <dbReference type="NCBI Taxonomy" id="588596"/>
    <lineage>
        <taxon>Eukaryota</taxon>
        <taxon>Fungi</taxon>
        <taxon>Fungi incertae sedis</taxon>
        <taxon>Mucoromycota</taxon>
        <taxon>Glomeromycotina</taxon>
        <taxon>Glomeromycetes</taxon>
        <taxon>Glomerales</taxon>
        <taxon>Glomeraceae</taxon>
        <taxon>Rhizophagus</taxon>
    </lineage>
</organism>
<evidence type="ECO:0000313" key="2">
    <source>
        <dbReference type="Proteomes" id="UP000234323"/>
    </source>
</evidence>
<accession>A0A2I1GNL4</accession>
<dbReference type="AlphaFoldDB" id="A0A2I1GNL4"/>
<comment type="caution">
    <text evidence="1">The sequence shown here is derived from an EMBL/GenBank/DDBJ whole genome shotgun (WGS) entry which is preliminary data.</text>
</comment>
<dbReference type="Proteomes" id="UP000234323">
    <property type="component" value="Unassembled WGS sequence"/>
</dbReference>
<name>A0A2I1GNL4_9GLOM</name>
<protein>
    <submittedName>
        <fullName evidence="1">Uncharacterized protein</fullName>
    </submittedName>
</protein>